<proteinExistence type="predicted"/>
<evidence type="ECO:0000256" key="3">
    <source>
        <dbReference type="SAM" id="MobiDB-lite"/>
    </source>
</evidence>
<dbReference type="InterPro" id="IPR045078">
    <property type="entry name" value="TST/MPST-like"/>
</dbReference>
<keyword evidence="2" id="KW-0677">Repeat</keyword>
<dbReference type="PANTHER" id="PTHR11364:SF27">
    <property type="entry name" value="SULFURTRANSFERASE"/>
    <property type="match status" value="1"/>
</dbReference>
<sequence>MRILIEPDELAALLGIAAGGSAARPVVLDVRWTLAEPDGREAYRAGHVPGAVYVDLDAELADHAVTGEGRHPLPTEAAFTATMRRWGLHDGDPVVVMDDAGGTSAARAWWLLRHAGVEDVRILDGALSAWREAGHPLDTGDVETEPGDATARLGGMRTVDLDEADALASSARGVLLDARAGERYRGEVEPIDPRAGHIPGAVSAPTIDNLGPDGRFLSADALRDRFAALGIDGAHPVGAYCGSGITAAHEVAALAIAGIDAALYPGSFSQWSRRPERPVVTGAAPKGDAPRA</sequence>
<dbReference type="AlphaFoldDB" id="A0A1H1ZUE8"/>
<gene>
    <name evidence="5" type="ORF">BCL57_001430</name>
    <name evidence="6" type="ORF">SAMN04489721_3354</name>
</gene>
<dbReference type="GO" id="GO:0004792">
    <property type="term" value="F:thiosulfate-cyanide sulfurtransferase activity"/>
    <property type="evidence" value="ECO:0007669"/>
    <property type="project" value="UniProtKB-EC"/>
</dbReference>
<dbReference type="EC" id="2.8.1.1" evidence="5"/>
<evidence type="ECO:0000256" key="2">
    <source>
        <dbReference type="ARBA" id="ARBA00022737"/>
    </source>
</evidence>
<keyword evidence="8" id="KW-1185">Reference proteome</keyword>
<organism evidence="6 7">
    <name type="scientific">Agromyces flavus</name>
    <dbReference type="NCBI Taxonomy" id="589382"/>
    <lineage>
        <taxon>Bacteria</taxon>
        <taxon>Bacillati</taxon>
        <taxon>Actinomycetota</taxon>
        <taxon>Actinomycetes</taxon>
        <taxon>Micrococcales</taxon>
        <taxon>Microbacteriaceae</taxon>
        <taxon>Agromyces</taxon>
    </lineage>
</organism>
<dbReference type="RefSeq" id="WP_092674934.1">
    <property type="nucleotide sequence ID" value="NZ_BMDN01000002.1"/>
</dbReference>
<feature type="domain" description="Rhodanese" evidence="4">
    <location>
        <begin position="21"/>
        <end position="139"/>
    </location>
</feature>
<dbReference type="InterPro" id="IPR001307">
    <property type="entry name" value="Thiosulphate_STrfase_CS"/>
</dbReference>
<dbReference type="CDD" id="cd01448">
    <property type="entry name" value="TST_Repeat_1"/>
    <property type="match status" value="1"/>
</dbReference>
<evidence type="ECO:0000313" key="7">
    <source>
        <dbReference type="Proteomes" id="UP000199482"/>
    </source>
</evidence>
<dbReference type="EC" id="2.8.1.2" evidence="5"/>
<feature type="region of interest" description="Disordered" evidence="3">
    <location>
        <begin position="272"/>
        <end position="292"/>
    </location>
</feature>
<name>A0A1H1ZUE8_9MICO</name>
<dbReference type="STRING" id="589382.SAMN04489721_3354"/>
<accession>A0A1H1ZUE8</accession>
<dbReference type="Proteomes" id="UP000199482">
    <property type="component" value="Chromosome I"/>
</dbReference>
<dbReference type="OrthoDB" id="9770030at2"/>
<evidence type="ECO:0000313" key="5">
    <source>
        <dbReference type="EMBL" id="MCP2367276.1"/>
    </source>
</evidence>
<reference evidence="7" key="2">
    <citation type="submission" date="2016-10" db="EMBL/GenBank/DDBJ databases">
        <authorList>
            <person name="Varghese N."/>
            <person name="Submissions S."/>
        </authorList>
    </citation>
    <scope>NUCLEOTIDE SEQUENCE [LARGE SCALE GENOMIC DNA]</scope>
    <source>
        <strain evidence="7">CPCC 202695</strain>
    </source>
</reference>
<dbReference type="EMBL" id="LT629755">
    <property type="protein sequence ID" value="SDT37290.1"/>
    <property type="molecule type" value="Genomic_DNA"/>
</dbReference>
<reference evidence="6" key="1">
    <citation type="submission" date="2016-10" db="EMBL/GenBank/DDBJ databases">
        <authorList>
            <person name="de Groot N.N."/>
        </authorList>
    </citation>
    <scope>NUCLEOTIDE SEQUENCE [LARGE SCALE GENOMIC DNA]</scope>
    <source>
        <strain evidence="6">CPCC 202695</strain>
    </source>
</reference>
<dbReference type="PROSITE" id="PS50206">
    <property type="entry name" value="RHODANESE_3"/>
    <property type="match status" value="2"/>
</dbReference>
<dbReference type="GO" id="GO:0016784">
    <property type="term" value="F:3-mercaptopyruvate sulfurtransferase activity"/>
    <property type="evidence" value="ECO:0007669"/>
    <property type="project" value="UniProtKB-EC"/>
</dbReference>
<keyword evidence="6" id="KW-0670">Pyruvate</keyword>
<dbReference type="SUPFAM" id="SSF52821">
    <property type="entry name" value="Rhodanese/Cell cycle control phosphatase"/>
    <property type="match status" value="2"/>
</dbReference>
<keyword evidence="1 6" id="KW-0808">Transferase</keyword>
<dbReference type="Pfam" id="PF00581">
    <property type="entry name" value="Rhodanese"/>
    <property type="match status" value="2"/>
</dbReference>
<dbReference type="Gene3D" id="3.40.250.10">
    <property type="entry name" value="Rhodanese-like domain"/>
    <property type="match status" value="2"/>
</dbReference>
<dbReference type="EMBL" id="SODL02000002">
    <property type="protein sequence ID" value="MCP2367276.1"/>
    <property type="molecule type" value="Genomic_DNA"/>
</dbReference>
<evidence type="ECO:0000256" key="1">
    <source>
        <dbReference type="ARBA" id="ARBA00022679"/>
    </source>
</evidence>
<dbReference type="InterPro" id="IPR036873">
    <property type="entry name" value="Rhodanese-like_dom_sf"/>
</dbReference>
<protein>
    <submittedName>
        <fullName evidence="6">Thiosulfate/3-mercaptopyruvate sulfurtransferase</fullName>
        <ecNumber evidence="5">2.8.1.1</ecNumber>
        <ecNumber evidence="5">2.8.1.2</ecNumber>
    </submittedName>
</protein>
<reference evidence="5" key="3">
    <citation type="submission" date="2022-06" db="EMBL/GenBank/DDBJ databases">
        <title>Genomic Encyclopedia of Type Strains, Phase III (KMG-III): the genomes of soil and plant-associated and newly described type strains.</title>
        <authorList>
            <person name="Whitman W."/>
        </authorList>
    </citation>
    <scope>NUCLEOTIDE SEQUENCE</scope>
    <source>
        <strain evidence="5">CPCC 202695</strain>
    </source>
</reference>
<feature type="domain" description="Rhodanese" evidence="4">
    <location>
        <begin position="169"/>
        <end position="280"/>
    </location>
</feature>
<dbReference type="SMART" id="SM00450">
    <property type="entry name" value="RHOD"/>
    <property type="match status" value="2"/>
</dbReference>
<dbReference type="CDD" id="cd01449">
    <property type="entry name" value="TST_Repeat_2"/>
    <property type="match status" value="1"/>
</dbReference>
<dbReference type="InterPro" id="IPR001763">
    <property type="entry name" value="Rhodanese-like_dom"/>
</dbReference>
<evidence type="ECO:0000313" key="6">
    <source>
        <dbReference type="EMBL" id="SDT37290.1"/>
    </source>
</evidence>
<evidence type="ECO:0000313" key="8">
    <source>
        <dbReference type="Proteomes" id="UP000893823"/>
    </source>
</evidence>
<dbReference type="PROSITE" id="PS00380">
    <property type="entry name" value="RHODANESE_1"/>
    <property type="match status" value="1"/>
</dbReference>
<evidence type="ECO:0000259" key="4">
    <source>
        <dbReference type="PROSITE" id="PS50206"/>
    </source>
</evidence>
<dbReference type="PANTHER" id="PTHR11364">
    <property type="entry name" value="THIOSULFATE SULFERTANSFERASE"/>
    <property type="match status" value="1"/>
</dbReference>
<dbReference type="Proteomes" id="UP000893823">
    <property type="component" value="Unassembled WGS sequence"/>
</dbReference>